<evidence type="ECO:0000256" key="4">
    <source>
        <dbReference type="ARBA" id="ARBA00022898"/>
    </source>
</evidence>
<dbReference type="HAMAP" id="MF_01376">
    <property type="entry name" value="PhnW_aminotrans_5"/>
    <property type="match status" value="1"/>
</dbReference>
<evidence type="ECO:0000256" key="9">
    <source>
        <dbReference type="PIRSR" id="PIRSR000524-50"/>
    </source>
</evidence>
<evidence type="ECO:0000313" key="11">
    <source>
        <dbReference type="EnsemblMetazoa" id="CLYHEMP011833.1"/>
    </source>
</evidence>
<dbReference type="NCBIfam" id="TIGR02326">
    <property type="entry name" value="transamin_PhnW"/>
    <property type="match status" value="1"/>
</dbReference>
<feature type="binding site" evidence="8">
    <location>
        <position position="373"/>
    </location>
    <ligand>
        <name>substrate</name>
    </ligand>
</feature>
<keyword evidence="4 7" id="KW-0663">Pyridoxal phosphate</keyword>
<evidence type="ECO:0000256" key="8">
    <source>
        <dbReference type="PIRSR" id="PIRSR000524-1"/>
    </source>
</evidence>
<dbReference type="EC" id="2.6.1.44" evidence="7"/>
<name>A0A7M5VGL0_9CNID</name>
<dbReference type="AlphaFoldDB" id="A0A7M5VGL0"/>
<dbReference type="Gene3D" id="3.40.640.10">
    <property type="entry name" value="Type I PLP-dependent aspartate aminotransferase-like (Major domain)"/>
    <property type="match status" value="1"/>
</dbReference>
<evidence type="ECO:0000256" key="2">
    <source>
        <dbReference type="ARBA" id="ARBA00022576"/>
    </source>
</evidence>
<proteinExistence type="inferred from homology"/>
<dbReference type="InterPro" id="IPR012703">
    <property type="entry name" value="NH2EtPonate_pyrv_transaminase"/>
</dbReference>
<evidence type="ECO:0000259" key="10">
    <source>
        <dbReference type="Pfam" id="PF00266"/>
    </source>
</evidence>
<dbReference type="PANTHER" id="PTHR42778">
    <property type="entry name" value="2-AMINOETHYLPHOSPHONATE--PYRUVATE TRANSAMINASE"/>
    <property type="match status" value="1"/>
</dbReference>
<sequence>MSLLARQSSKLLRLASTRAFQKQAIQVSALSTSSARLDKKLFTPGPLGVNHETKTAMLRDLGSRDVEFMNTVKYIRQRVLEVAGISTDTYTMVPMQGSGTFAIEGVIQTMIPRQGGKLLIATSGSYGLRMEQIAKYLDIETTLLKFNEDKKVDVSVVEEALKADPSITHVSMVHCETSSGVVHPVEEVASMVKRVSPNAVFFIDAMSSFGGVPLEVSNIDFLVTSANKCLEGVPGFGVVIARKDKLMECKGNSRSLSLDVYEQYLGLESNGQFRFTPPTHTILGFKKAVECWEQEGGVQGRSNRYQENRRILREGMAKMGFKEFLSSDHTGYIITSFFFPQNPNFDFVKFYTRLSDMNMVIYPGKVTEADSFRIGNIGDLHPKDMTELLVCIETVCQEMGLSLPLQ</sequence>
<dbReference type="PIRSF" id="PIRSF000524">
    <property type="entry name" value="SPT"/>
    <property type="match status" value="1"/>
</dbReference>
<keyword evidence="12" id="KW-1185">Reference proteome</keyword>
<dbReference type="SUPFAM" id="SSF53383">
    <property type="entry name" value="PLP-dependent transferases"/>
    <property type="match status" value="1"/>
</dbReference>
<dbReference type="InterPro" id="IPR015422">
    <property type="entry name" value="PyrdxlP-dep_Trfase_small"/>
</dbReference>
<dbReference type="InterPro" id="IPR024169">
    <property type="entry name" value="SP_NH2Trfase/AEP_transaminase"/>
</dbReference>
<dbReference type="RefSeq" id="XP_066922510.1">
    <property type="nucleotide sequence ID" value="XM_067066409.1"/>
</dbReference>
<protein>
    <recommendedName>
        <fullName evidence="7">Alanine--glyoxylate aminotransferase</fullName>
        <ecNumber evidence="7">2.6.1.44</ecNumber>
    </recommendedName>
</protein>
<organism evidence="11 12">
    <name type="scientific">Clytia hemisphaerica</name>
    <dbReference type="NCBI Taxonomy" id="252671"/>
    <lineage>
        <taxon>Eukaryota</taxon>
        <taxon>Metazoa</taxon>
        <taxon>Cnidaria</taxon>
        <taxon>Hydrozoa</taxon>
        <taxon>Hydroidolina</taxon>
        <taxon>Leptothecata</taxon>
        <taxon>Obeliida</taxon>
        <taxon>Clytiidae</taxon>
        <taxon>Clytia</taxon>
    </lineage>
</organism>
<reference evidence="11" key="1">
    <citation type="submission" date="2021-01" db="UniProtKB">
        <authorList>
            <consortium name="EnsemblMetazoa"/>
        </authorList>
    </citation>
    <scope>IDENTIFICATION</scope>
</reference>
<evidence type="ECO:0000256" key="5">
    <source>
        <dbReference type="ARBA" id="ARBA00023317"/>
    </source>
</evidence>
<dbReference type="InterPro" id="IPR015421">
    <property type="entry name" value="PyrdxlP-dep_Trfase_major"/>
</dbReference>
<comment type="catalytic activity">
    <reaction evidence="7">
        <text>glyoxylate + L-alanine = glycine + pyruvate</text>
        <dbReference type="Rhea" id="RHEA:24248"/>
        <dbReference type="ChEBI" id="CHEBI:15361"/>
        <dbReference type="ChEBI" id="CHEBI:36655"/>
        <dbReference type="ChEBI" id="CHEBI:57305"/>
        <dbReference type="ChEBI" id="CHEBI:57972"/>
        <dbReference type="EC" id="2.6.1.44"/>
    </reaction>
</comment>
<dbReference type="GO" id="GO:0008453">
    <property type="term" value="F:alanine-glyoxylate transaminase activity"/>
    <property type="evidence" value="ECO:0007669"/>
    <property type="project" value="UniProtKB-EC"/>
</dbReference>
<feature type="domain" description="Aminotransferase class V" evidence="10">
    <location>
        <begin position="55"/>
        <end position="343"/>
    </location>
</feature>
<keyword evidence="5" id="KW-0670">Pyruvate</keyword>
<dbReference type="InterPro" id="IPR000192">
    <property type="entry name" value="Aminotrans_V_dom"/>
</dbReference>
<comment type="catalytic activity">
    <reaction evidence="6">
        <text>(2-aminoethyl)phosphonate + pyruvate = phosphonoacetaldehyde + L-alanine</text>
        <dbReference type="Rhea" id="RHEA:17021"/>
        <dbReference type="ChEBI" id="CHEBI:15361"/>
        <dbReference type="ChEBI" id="CHEBI:57418"/>
        <dbReference type="ChEBI" id="CHEBI:57972"/>
        <dbReference type="ChEBI" id="CHEBI:58383"/>
        <dbReference type="EC" id="2.6.1.37"/>
    </reaction>
</comment>
<keyword evidence="2" id="KW-0032">Aminotransferase</keyword>
<evidence type="ECO:0000256" key="3">
    <source>
        <dbReference type="ARBA" id="ARBA00022679"/>
    </source>
</evidence>
<dbReference type="Gene3D" id="3.90.1150.10">
    <property type="entry name" value="Aspartate Aminotransferase, domain 1"/>
    <property type="match status" value="1"/>
</dbReference>
<comment type="cofactor">
    <cofactor evidence="1 7 9">
        <name>pyridoxal 5'-phosphate</name>
        <dbReference type="ChEBI" id="CHEBI:597326"/>
    </cofactor>
</comment>
<dbReference type="NCBIfam" id="NF010006">
    <property type="entry name" value="PRK13479.1"/>
    <property type="match status" value="1"/>
</dbReference>
<dbReference type="PANTHER" id="PTHR42778:SF1">
    <property type="entry name" value="2-AMINOETHYLPHOSPHONATE--PYRUVATE TRANSAMINASE"/>
    <property type="match status" value="1"/>
</dbReference>
<dbReference type="InterPro" id="IPR015424">
    <property type="entry name" value="PyrdxlP-dep_Trfase"/>
</dbReference>
<evidence type="ECO:0000256" key="1">
    <source>
        <dbReference type="ARBA" id="ARBA00001933"/>
    </source>
</evidence>
<evidence type="ECO:0000256" key="7">
    <source>
        <dbReference type="PIRNR" id="PIRNR000524"/>
    </source>
</evidence>
<comment type="similarity">
    <text evidence="7">Belongs to the class-V pyridoxal-phosphate-dependent aminotransferase family.</text>
</comment>
<dbReference type="GeneID" id="136809854"/>
<dbReference type="OrthoDB" id="7403325at2759"/>
<dbReference type="NCBIfam" id="TIGR03301">
    <property type="entry name" value="PhnW-AepZ"/>
    <property type="match status" value="1"/>
</dbReference>
<evidence type="ECO:0000313" key="12">
    <source>
        <dbReference type="Proteomes" id="UP000594262"/>
    </source>
</evidence>
<dbReference type="GO" id="GO:0019700">
    <property type="term" value="P:organic phosphonate catabolic process"/>
    <property type="evidence" value="ECO:0007669"/>
    <property type="project" value="InterPro"/>
</dbReference>
<evidence type="ECO:0000256" key="6">
    <source>
        <dbReference type="ARBA" id="ARBA00049460"/>
    </source>
</evidence>
<keyword evidence="3" id="KW-0808">Transferase</keyword>
<dbReference type="EnsemblMetazoa" id="CLYHEMT011833.1">
    <property type="protein sequence ID" value="CLYHEMP011833.1"/>
    <property type="gene ID" value="CLYHEMG011833"/>
</dbReference>
<feature type="modified residue" description="N6-(pyridoxal phosphate)lysine" evidence="9">
    <location>
        <position position="228"/>
    </location>
</feature>
<dbReference type="GO" id="GO:0047304">
    <property type="term" value="F:2-aminoethylphosphonate-pyruvate transaminase activity"/>
    <property type="evidence" value="ECO:0007669"/>
    <property type="project" value="UniProtKB-EC"/>
</dbReference>
<dbReference type="Proteomes" id="UP000594262">
    <property type="component" value="Unplaced"/>
</dbReference>
<dbReference type="Pfam" id="PF00266">
    <property type="entry name" value="Aminotran_5"/>
    <property type="match status" value="1"/>
</dbReference>
<accession>A0A7M5VGL0</accession>